<dbReference type="Proteomes" id="UP001194468">
    <property type="component" value="Unassembled WGS sequence"/>
</dbReference>
<proteinExistence type="predicted"/>
<keyword evidence="1" id="KW-0812">Transmembrane</keyword>
<accession>A0AAD4BCQ5</accession>
<organism evidence="2 3">
    <name type="scientific">Boletus edulis BED1</name>
    <dbReference type="NCBI Taxonomy" id="1328754"/>
    <lineage>
        <taxon>Eukaryota</taxon>
        <taxon>Fungi</taxon>
        <taxon>Dikarya</taxon>
        <taxon>Basidiomycota</taxon>
        <taxon>Agaricomycotina</taxon>
        <taxon>Agaricomycetes</taxon>
        <taxon>Agaricomycetidae</taxon>
        <taxon>Boletales</taxon>
        <taxon>Boletineae</taxon>
        <taxon>Boletaceae</taxon>
        <taxon>Boletoideae</taxon>
        <taxon>Boletus</taxon>
    </lineage>
</organism>
<feature type="transmembrane region" description="Helical" evidence="1">
    <location>
        <begin position="88"/>
        <end position="108"/>
    </location>
</feature>
<keyword evidence="3" id="KW-1185">Reference proteome</keyword>
<comment type="caution">
    <text evidence="2">The sequence shown here is derived from an EMBL/GenBank/DDBJ whole genome shotgun (WGS) entry which is preliminary data.</text>
</comment>
<sequence length="114" mass="12951">MAASSPIQQLSYLHGSQTPYAWYINASQNAIAFAPDNTFSLGWNIRNTTEVDPLFLNPCCNNSGNEWFLINTPNPLREPESHRAWRTAARVFIGLFAVLLLVQSVRIVRSCRRR</sequence>
<reference evidence="2" key="2">
    <citation type="journal article" date="2020" name="Nat. Commun.">
        <title>Large-scale genome sequencing of mycorrhizal fungi provides insights into the early evolution of symbiotic traits.</title>
        <authorList>
            <person name="Miyauchi S."/>
            <person name="Kiss E."/>
            <person name="Kuo A."/>
            <person name="Drula E."/>
            <person name="Kohler A."/>
            <person name="Sanchez-Garcia M."/>
            <person name="Morin E."/>
            <person name="Andreopoulos B."/>
            <person name="Barry K.W."/>
            <person name="Bonito G."/>
            <person name="Buee M."/>
            <person name="Carver A."/>
            <person name="Chen C."/>
            <person name="Cichocki N."/>
            <person name="Clum A."/>
            <person name="Culley D."/>
            <person name="Crous P.W."/>
            <person name="Fauchery L."/>
            <person name="Girlanda M."/>
            <person name="Hayes R.D."/>
            <person name="Keri Z."/>
            <person name="LaButti K."/>
            <person name="Lipzen A."/>
            <person name="Lombard V."/>
            <person name="Magnuson J."/>
            <person name="Maillard F."/>
            <person name="Murat C."/>
            <person name="Nolan M."/>
            <person name="Ohm R.A."/>
            <person name="Pangilinan J."/>
            <person name="Pereira M.F."/>
            <person name="Perotto S."/>
            <person name="Peter M."/>
            <person name="Pfister S."/>
            <person name="Riley R."/>
            <person name="Sitrit Y."/>
            <person name="Stielow J.B."/>
            <person name="Szollosi G."/>
            <person name="Zifcakova L."/>
            <person name="Stursova M."/>
            <person name="Spatafora J.W."/>
            <person name="Tedersoo L."/>
            <person name="Vaario L.M."/>
            <person name="Yamada A."/>
            <person name="Yan M."/>
            <person name="Wang P."/>
            <person name="Xu J."/>
            <person name="Bruns T."/>
            <person name="Baldrian P."/>
            <person name="Vilgalys R."/>
            <person name="Dunand C."/>
            <person name="Henrissat B."/>
            <person name="Grigoriev I.V."/>
            <person name="Hibbett D."/>
            <person name="Nagy L.G."/>
            <person name="Martin F.M."/>
        </authorList>
    </citation>
    <scope>NUCLEOTIDE SEQUENCE</scope>
    <source>
        <strain evidence="2">BED1</strain>
    </source>
</reference>
<dbReference type="AlphaFoldDB" id="A0AAD4BCQ5"/>
<name>A0AAD4BCQ5_BOLED</name>
<evidence type="ECO:0000313" key="2">
    <source>
        <dbReference type="EMBL" id="KAF8419057.1"/>
    </source>
</evidence>
<evidence type="ECO:0000313" key="3">
    <source>
        <dbReference type="Proteomes" id="UP001194468"/>
    </source>
</evidence>
<gene>
    <name evidence="2" type="ORF">L210DRAFT_939142</name>
</gene>
<protein>
    <submittedName>
        <fullName evidence="2">Uncharacterized protein</fullName>
    </submittedName>
</protein>
<evidence type="ECO:0000256" key="1">
    <source>
        <dbReference type="SAM" id="Phobius"/>
    </source>
</evidence>
<keyword evidence="1" id="KW-0472">Membrane</keyword>
<reference evidence="2" key="1">
    <citation type="submission" date="2019-10" db="EMBL/GenBank/DDBJ databases">
        <authorList>
            <consortium name="DOE Joint Genome Institute"/>
            <person name="Kuo A."/>
            <person name="Miyauchi S."/>
            <person name="Kiss E."/>
            <person name="Drula E."/>
            <person name="Kohler A."/>
            <person name="Sanchez-Garcia M."/>
            <person name="Andreopoulos B."/>
            <person name="Barry K.W."/>
            <person name="Bonito G."/>
            <person name="Buee M."/>
            <person name="Carver A."/>
            <person name="Chen C."/>
            <person name="Cichocki N."/>
            <person name="Clum A."/>
            <person name="Culley D."/>
            <person name="Crous P.W."/>
            <person name="Fauchery L."/>
            <person name="Girlanda M."/>
            <person name="Hayes R."/>
            <person name="Keri Z."/>
            <person name="LaButti K."/>
            <person name="Lipzen A."/>
            <person name="Lombard V."/>
            <person name="Magnuson J."/>
            <person name="Maillard F."/>
            <person name="Morin E."/>
            <person name="Murat C."/>
            <person name="Nolan M."/>
            <person name="Ohm R."/>
            <person name="Pangilinan J."/>
            <person name="Pereira M."/>
            <person name="Perotto S."/>
            <person name="Peter M."/>
            <person name="Riley R."/>
            <person name="Sitrit Y."/>
            <person name="Stielow B."/>
            <person name="Szollosi G."/>
            <person name="Zifcakova L."/>
            <person name="Stursova M."/>
            <person name="Spatafora J.W."/>
            <person name="Tedersoo L."/>
            <person name="Vaario L.-M."/>
            <person name="Yamada A."/>
            <person name="Yan M."/>
            <person name="Wang P."/>
            <person name="Xu J."/>
            <person name="Bruns T."/>
            <person name="Baldrian P."/>
            <person name="Vilgalys R."/>
            <person name="Henrissat B."/>
            <person name="Grigoriev I.V."/>
            <person name="Hibbett D."/>
            <person name="Nagy L.G."/>
            <person name="Martin F.M."/>
        </authorList>
    </citation>
    <scope>NUCLEOTIDE SEQUENCE</scope>
    <source>
        <strain evidence="2">BED1</strain>
    </source>
</reference>
<dbReference type="EMBL" id="WHUW01000183">
    <property type="protein sequence ID" value="KAF8419057.1"/>
    <property type="molecule type" value="Genomic_DNA"/>
</dbReference>
<keyword evidence="1" id="KW-1133">Transmembrane helix</keyword>